<comment type="caution">
    <text evidence="1">The sequence shown here is derived from an EMBL/GenBank/DDBJ whole genome shotgun (WGS) entry which is preliminary data.</text>
</comment>
<feature type="non-terminal residue" evidence="1">
    <location>
        <position position="141"/>
    </location>
</feature>
<dbReference type="Proteomes" id="UP000814033">
    <property type="component" value="Unassembled WGS sequence"/>
</dbReference>
<sequence length="141" mass="15278">GRGQNNTRPVKHVYTDGSCTNNGKINSQCGSGVWYGHDHPENLALCIGGEANTNNIGELAAVIATLTQQDGLTPLLIHTDSEHVKKGLTERLKTWEDQGWIGVANAEYFQAAAYRMRIRSATVTFNWVKGHAGIEGNEGAD</sequence>
<keyword evidence="2" id="KW-1185">Reference proteome</keyword>
<reference evidence="1" key="1">
    <citation type="submission" date="2021-02" db="EMBL/GenBank/DDBJ databases">
        <authorList>
            <consortium name="DOE Joint Genome Institute"/>
            <person name="Ahrendt S."/>
            <person name="Looney B.P."/>
            <person name="Miyauchi S."/>
            <person name="Morin E."/>
            <person name="Drula E."/>
            <person name="Courty P.E."/>
            <person name="Chicoki N."/>
            <person name="Fauchery L."/>
            <person name="Kohler A."/>
            <person name="Kuo A."/>
            <person name="Labutti K."/>
            <person name="Pangilinan J."/>
            <person name="Lipzen A."/>
            <person name="Riley R."/>
            <person name="Andreopoulos W."/>
            <person name="He G."/>
            <person name="Johnson J."/>
            <person name="Barry K.W."/>
            <person name="Grigoriev I.V."/>
            <person name="Nagy L."/>
            <person name="Hibbett D."/>
            <person name="Henrissat B."/>
            <person name="Matheny P.B."/>
            <person name="Labbe J."/>
            <person name="Martin F."/>
        </authorList>
    </citation>
    <scope>NUCLEOTIDE SEQUENCE</scope>
    <source>
        <strain evidence="1">FP105234-sp</strain>
    </source>
</reference>
<evidence type="ECO:0000313" key="1">
    <source>
        <dbReference type="EMBL" id="KAI0037865.1"/>
    </source>
</evidence>
<reference evidence="1" key="2">
    <citation type="journal article" date="2022" name="New Phytol.">
        <title>Evolutionary transition to the ectomycorrhizal habit in the genomes of a hyperdiverse lineage of mushroom-forming fungi.</title>
        <authorList>
            <person name="Looney B."/>
            <person name="Miyauchi S."/>
            <person name="Morin E."/>
            <person name="Drula E."/>
            <person name="Courty P.E."/>
            <person name="Kohler A."/>
            <person name="Kuo A."/>
            <person name="LaButti K."/>
            <person name="Pangilinan J."/>
            <person name="Lipzen A."/>
            <person name="Riley R."/>
            <person name="Andreopoulos W."/>
            <person name="He G."/>
            <person name="Johnson J."/>
            <person name="Nolan M."/>
            <person name="Tritt A."/>
            <person name="Barry K.W."/>
            <person name="Grigoriev I.V."/>
            <person name="Nagy L.G."/>
            <person name="Hibbett D."/>
            <person name="Henrissat B."/>
            <person name="Matheny P.B."/>
            <person name="Labbe J."/>
            <person name="Martin F.M."/>
        </authorList>
    </citation>
    <scope>NUCLEOTIDE SEQUENCE</scope>
    <source>
        <strain evidence="1">FP105234-sp</strain>
    </source>
</reference>
<accession>A0ACB8R1R9</accession>
<name>A0ACB8R1R9_9AGAM</name>
<gene>
    <name evidence="1" type="ORF">FA95DRAFT_1459358</name>
</gene>
<proteinExistence type="predicted"/>
<organism evidence="1 2">
    <name type="scientific">Auriscalpium vulgare</name>
    <dbReference type="NCBI Taxonomy" id="40419"/>
    <lineage>
        <taxon>Eukaryota</taxon>
        <taxon>Fungi</taxon>
        <taxon>Dikarya</taxon>
        <taxon>Basidiomycota</taxon>
        <taxon>Agaricomycotina</taxon>
        <taxon>Agaricomycetes</taxon>
        <taxon>Russulales</taxon>
        <taxon>Auriscalpiaceae</taxon>
        <taxon>Auriscalpium</taxon>
    </lineage>
</organism>
<evidence type="ECO:0000313" key="2">
    <source>
        <dbReference type="Proteomes" id="UP000814033"/>
    </source>
</evidence>
<protein>
    <submittedName>
        <fullName evidence="1">Ribonuclease H-like protein</fullName>
    </submittedName>
</protein>
<feature type="non-terminal residue" evidence="1">
    <location>
        <position position="1"/>
    </location>
</feature>
<dbReference type="EMBL" id="MU276682">
    <property type="protein sequence ID" value="KAI0037865.1"/>
    <property type="molecule type" value="Genomic_DNA"/>
</dbReference>